<comment type="similarity">
    <text evidence="2 8">Belongs to the peptidase M16 family.</text>
</comment>
<evidence type="ECO:0000256" key="2">
    <source>
        <dbReference type="ARBA" id="ARBA00007261"/>
    </source>
</evidence>
<dbReference type="InterPro" id="IPR001431">
    <property type="entry name" value="Pept_M16_Zn_BS"/>
</dbReference>
<evidence type="ECO:0000259" key="10">
    <source>
        <dbReference type="Pfam" id="PF00675"/>
    </source>
</evidence>
<dbReference type="Proteomes" id="UP001314635">
    <property type="component" value="Unassembled WGS sequence"/>
</dbReference>
<keyword evidence="4" id="KW-0479">Metal-binding</keyword>
<evidence type="ECO:0000256" key="3">
    <source>
        <dbReference type="ARBA" id="ARBA00022670"/>
    </source>
</evidence>
<gene>
    <name evidence="12" type="ORF">JQ619_12480</name>
</gene>
<evidence type="ECO:0000313" key="12">
    <source>
        <dbReference type="EMBL" id="MBR1136585.1"/>
    </source>
</evidence>
<dbReference type="EMBL" id="JAFCLK010000010">
    <property type="protein sequence ID" value="MBR1136585.1"/>
    <property type="molecule type" value="Genomic_DNA"/>
</dbReference>
<accession>A0ABS5G5Y1</accession>
<dbReference type="RefSeq" id="WP_012041952.1">
    <property type="nucleotide sequence ID" value="NZ_JABFDP010000022.1"/>
</dbReference>
<feature type="domain" description="Peptidase M16 C-terminal" evidence="11">
    <location>
        <begin position="199"/>
        <end position="384"/>
    </location>
</feature>
<evidence type="ECO:0000256" key="7">
    <source>
        <dbReference type="ARBA" id="ARBA00023049"/>
    </source>
</evidence>
<keyword evidence="9" id="KW-0732">Signal</keyword>
<dbReference type="Pfam" id="PF00675">
    <property type="entry name" value="Peptidase_M16"/>
    <property type="match status" value="1"/>
</dbReference>
<evidence type="ECO:0000256" key="5">
    <source>
        <dbReference type="ARBA" id="ARBA00022801"/>
    </source>
</evidence>
<comment type="caution">
    <text evidence="12">The sequence shown here is derived from an EMBL/GenBank/DDBJ whole genome shotgun (WGS) entry which is preliminary data.</text>
</comment>
<keyword evidence="3" id="KW-0645">Protease</keyword>
<dbReference type="InterPro" id="IPR011765">
    <property type="entry name" value="Pept_M16_N"/>
</dbReference>
<keyword evidence="7" id="KW-0482">Metalloprotease</keyword>
<feature type="signal peptide" evidence="9">
    <location>
        <begin position="1"/>
        <end position="24"/>
    </location>
</feature>
<dbReference type="InterPro" id="IPR011249">
    <property type="entry name" value="Metalloenz_LuxS/M16"/>
</dbReference>
<dbReference type="InterPro" id="IPR050626">
    <property type="entry name" value="Peptidase_M16"/>
</dbReference>
<feature type="domain" description="Peptidase M16 N-terminal" evidence="10">
    <location>
        <begin position="46"/>
        <end position="192"/>
    </location>
</feature>
<dbReference type="PROSITE" id="PS00143">
    <property type="entry name" value="INSULINASE"/>
    <property type="match status" value="1"/>
</dbReference>
<keyword evidence="5" id="KW-0378">Hydrolase</keyword>
<feature type="chain" id="PRO_5045993725" evidence="9">
    <location>
        <begin position="25"/>
        <end position="461"/>
    </location>
</feature>
<protein>
    <submittedName>
        <fullName evidence="12">Insulinase family protein</fullName>
    </submittedName>
</protein>
<dbReference type="PANTHER" id="PTHR43690">
    <property type="entry name" value="NARDILYSIN"/>
    <property type="match status" value="1"/>
</dbReference>
<keyword evidence="13" id="KW-1185">Reference proteome</keyword>
<keyword evidence="6" id="KW-0862">Zinc</keyword>
<dbReference type="SUPFAM" id="SSF63411">
    <property type="entry name" value="LuxS/MPP-like metallohydrolase"/>
    <property type="match status" value="2"/>
</dbReference>
<organism evidence="12 13">
    <name type="scientific">Bradyrhizobium denitrificans</name>
    <dbReference type="NCBI Taxonomy" id="2734912"/>
    <lineage>
        <taxon>Bacteria</taxon>
        <taxon>Pseudomonadati</taxon>
        <taxon>Pseudomonadota</taxon>
        <taxon>Alphaproteobacteria</taxon>
        <taxon>Hyphomicrobiales</taxon>
        <taxon>Nitrobacteraceae</taxon>
        <taxon>Bradyrhizobium</taxon>
    </lineage>
</organism>
<evidence type="ECO:0000256" key="9">
    <source>
        <dbReference type="SAM" id="SignalP"/>
    </source>
</evidence>
<evidence type="ECO:0000256" key="8">
    <source>
        <dbReference type="RuleBase" id="RU004447"/>
    </source>
</evidence>
<reference evidence="13" key="1">
    <citation type="journal article" date="2021" name="ISME J.">
        <title>Evolutionary origin and ecological implication of a unique nif island in free-living Bradyrhizobium lineages.</title>
        <authorList>
            <person name="Tao J."/>
        </authorList>
    </citation>
    <scope>NUCLEOTIDE SEQUENCE [LARGE SCALE GENOMIC DNA]</scope>
    <source>
        <strain evidence="13">SZCCT0094</strain>
    </source>
</reference>
<proteinExistence type="inferred from homology"/>
<evidence type="ECO:0000256" key="1">
    <source>
        <dbReference type="ARBA" id="ARBA00001947"/>
    </source>
</evidence>
<evidence type="ECO:0000256" key="4">
    <source>
        <dbReference type="ARBA" id="ARBA00022723"/>
    </source>
</evidence>
<comment type="cofactor">
    <cofactor evidence="1">
        <name>Zn(2+)</name>
        <dbReference type="ChEBI" id="CHEBI:29105"/>
    </cofactor>
</comment>
<name>A0ABS5G5Y1_9BRAD</name>
<dbReference type="Gene3D" id="3.30.830.10">
    <property type="entry name" value="Metalloenzyme, LuxS/M16 peptidase-like"/>
    <property type="match status" value="2"/>
</dbReference>
<evidence type="ECO:0000313" key="13">
    <source>
        <dbReference type="Proteomes" id="UP001314635"/>
    </source>
</evidence>
<evidence type="ECO:0000259" key="11">
    <source>
        <dbReference type="Pfam" id="PF05193"/>
    </source>
</evidence>
<evidence type="ECO:0000256" key="6">
    <source>
        <dbReference type="ARBA" id="ARBA00022833"/>
    </source>
</evidence>
<dbReference type="Pfam" id="PF05193">
    <property type="entry name" value="Peptidase_M16_C"/>
    <property type="match status" value="1"/>
</dbReference>
<dbReference type="InterPro" id="IPR007863">
    <property type="entry name" value="Peptidase_M16_C"/>
</dbReference>
<dbReference type="PANTHER" id="PTHR43690:SF17">
    <property type="entry name" value="PROTEIN YHJJ"/>
    <property type="match status" value="1"/>
</dbReference>
<sequence>MMSSHRFIPVAAALVSLLAFTAGAAAQTTFASEPPASFTLPNGLQVVVIQDHRTPVVTQMIWYKVGSADETPGKSGLAHFLEHLMFKGTEKHPAGEFSKTVLKIGGNENAFTSVDYTGYFQRVPRDQLPKMMEFEADRMTGLVLKDENVLPERDVVLEEYNMRVANSPEARLNEQIMAALYVNHPYGRPVIGWKPEIEKLSREDALAFYRRFYAPNNAILVIAGDTDAKEVRPLVEQTFAKIPSQADIPARRLRPQEPEPVAPRTVTLADPHVEQPSMRRFYLVPSATTAAPGQSAALDVLAQLMGSGSNSYLYRALVVDKPLAINASASYQGTSLDPTQFSIAVAPRPGVDFAQVEAVVDSVIAEIAQNPVPASDLERVKTQLIAEAIYAQDNQATMARWYGGGLTTGLSIEDIRSWPDRIRAVTAEQVRAAAQTWLQKTRSVTGYLVKDNAAKREEKRS</sequence>